<gene>
    <name evidence="1" type="ORF">JJ833_02390</name>
</gene>
<organism evidence="1">
    <name type="scientific">Prochlorococcus marinus XMU1424</name>
    <dbReference type="NCBI Taxonomy" id="2774497"/>
    <lineage>
        <taxon>Bacteria</taxon>
        <taxon>Bacillati</taxon>
        <taxon>Cyanobacteriota</taxon>
        <taxon>Cyanophyceae</taxon>
        <taxon>Synechococcales</taxon>
        <taxon>Prochlorococcaceae</taxon>
        <taxon>Prochlorococcus</taxon>
    </lineage>
</organism>
<evidence type="ECO:0000313" key="1">
    <source>
        <dbReference type="EMBL" id="MBO6987692.1"/>
    </source>
</evidence>
<dbReference type="AlphaFoldDB" id="A0A9D9BUV1"/>
<sequence>MRFARQHPFYGFLFLEPQDYRRVYNQLIAMRDADLKKGDSSSGFPSGFAEWCKDDLAELAKEPRYKKRLEEHLNQLDLSITARERELANTYLQQELQKMKDKYELIKGFISS</sequence>
<proteinExistence type="predicted"/>
<comment type="caution">
    <text evidence="1">The sequence shown here is derived from an EMBL/GenBank/DDBJ whole genome shotgun (WGS) entry which is preliminary data.</text>
</comment>
<name>A0A9D9BUV1_PROMR</name>
<protein>
    <submittedName>
        <fullName evidence="1">Uncharacterized protein</fullName>
    </submittedName>
</protein>
<dbReference type="EMBL" id="JAEPLE010000001">
    <property type="protein sequence ID" value="MBO6987692.1"/>
    <property type="molecule type" value="Genomic_DNA"/>
</dbReference>
<reference evidence="1" key="1">
    <citation type="journal article" date="2021" name="Front. Mar. Sci.">
        <title>Genomes of Diverse Isolates of Prochlorococcus High-Light-Adapted Clade II in the Western Pacific Ocean.</title>
        <authorList>
            <person name="Yan W."/>
            <person name="Feng X."/>
            <person name="Zhang W."/>
            <person name="Nawaz M.Z."/>
            <person name="Luo T."/>
            <person name="Zhang R."/>
            <person name="Jiao N."/>
        </authorList>
    </citation>
    <scope>NUCLEOTIDE SEQUENCE</scope>
    <source>
        <strain evidence="1">XMU1424</strain>
    </source>
</reference>
<accession>A0A9D9BUV1</accession>